<reference evidence="1" key="1">
    <citation type="submission" date="2020-02" db="EMBL/GenBank/DDBJ databases">
        <authorList>
            <person name="Meier V. D."/>
        </authorList>
    </citation>
    <scope>NUCLEOTIDE SEQUENCE</scope>
    <source>
        <strain evidence="1">AVDCRST_MAG84</strain>
    </source>
</reference>
<feature type="non-terminal residue" evidence="1">
    <location>
        <position position="1"/>
    </location>
</feature>
<dbReference type="EMBL" id="CADCTZ010001162">
    <property type="protein sequence ID" value="CAA9382697.1"/>
    <property type="molecule type" value="Genomic_DNA"/>
</dbReference>
<accession>A0A6J4NAW3</accession>
<protein>
    <submittedName>
        <fullName evidence="1">Uncharacterized protein</fullName>
    </submittedName>
</protein>
<proteinExistence type="predicted"/>
<gene>
    <name evidence="1" type="ORF">AVDCRST_MAG84-5168</name>
</gene>
<organism evidence="1">
    <name type="scientific">uncultured Microcoleus sp</name>
    <dbReference type="NCBI Taxonomy" id="259945"/>
    <lineage>
        <taxon>Bacteria</taxon>
        <taxon>Bacillati</taxon>
        <taxon>Cyanobacteriota</taxon>
        <taxon>Cyanophyceae</taxon>
        <taxon>Oscillatoriophycideae</taxon>
        <taxon>Oscillatoriales</taxon>
        <taxon>Microcoleaceae</taxon>
        <taxon>Microcoleus</taxon>
        <taxon>environmental samples</taxon>
    </lineage>
</organism>
<name>A0A6J4NAW3_9CYAN</name>
<dbReference type="AlphaFoldDB" id="A0A6J4NAW3"/>
<sequence>EPIQGIKRLQVYSRAVAQKLARKSSMSVRLADSFRSYTITYKAFWNLVMRIAFEVY</sequence>
<evidence type="ECO:0000313" key="1">
    <source>
        <dbReference type="EMBL" id="CAA9382697.1"/>
    </source>
</evidence>